<protein>
    <recommendedName>
        <fullName evidence="3">2-oxoglutarate-Fe(II)-dependent oxygenase superfamily protein</fullName>
    </recommendedName>
</protein>
<dbReference type="InterPro" id="IPR056470">
    <property type="entry name" value="BesD/HalB-like"/>
</dbReference>
<name>A0A562IBL9_MICOL</name>
<accession>A0A562IBL9</accession>
<keyword evidence="2" id="KW-1185">Reference proteome</keyword>
<evidence type="ECO:0000313" key="2">
    <source>
        <dbReference type="Proteomes" id="UP000319825"/>
    </source>
</evidence>
<evidence type="ECO:0000313" key="1">
    <source>
        <dbReference type="EMBL" id="TWH68178.1"/>
    </source>
</evidence>
<dbReference type="Gene3D" id="2.60.120.620">
    <property type="entry name" value="q2cbj1_9rhob like domain"/>
    <property type="match status" value="1"/>
</dbReference>
<comment type="caution">
    <text evidence="1">The sequence shown here is derived from an EMBL/GenBank/DDBJ whole genome shotgun (WGS) entry which is preliminary data.</text>
</comment>
<dbReference type="AlphaFoldDB" id="A0A562IBL9"/>
<dbReference type="EMBL" id="VLKE01000001">
    <property type="protein sequence ID" value="TWH68178.1"/>
    <property type="molecule type" value="Genomic_DNA"/>
</dbReference>
<evidence type="ECO:0008006" key="3">
    <source>
        <dbReference type="Google" id="ProtNLM"/>
    </source>
</evidence>
<dbReference type="Pfam" id="PF23169">
    <property type="entry name" value="HalD"/>
    <property type="match status" value="1"/>
</dbReference>
<reference evidence="1 2" key="1">
    <citation type="submission" date="2019-07" db="EMBL/GenBank/DDBJ databases">
        <title>R&amp;d 2014.</title>
        <authorList>
            <person name="Klenk H.-P."/>
        </authorList>
    </citation>
    <scope>NUCLEOTIDE SEQUENCE [LARGE SCALE GENOMIC DNA]</scope>
    <source>
        <strain evidence="1 2">DSM 43868</strain>
    </source>
</reference>
<dbReference type="SUPFAM" id="SSF51197">
    <property type="entry name" value="Clavaminate synthase-like"/>
    <property type="match status" value="1"/>
</dbReference>
<organism evidence="1 2">
    <name type="scientific">Micromonospora olivasterospora</name>
    <dbReference type="NCBI Taxonomy" id="1880"/>
    <lineage>
        <taxon>Bacteria</taxon>
        <taxon>Bacillati</taxon>
        <taxon>Actinomycetota</taxon>
        <taxon>Actinomycetes</taxon>
        <taxon>Micromonosporales</taxon>
        <taxon>Micromonosporaceae</taxon>
        <taxon>Micromonospora</taxon>
    </lineage>
</organism>
<dbReference type="Proteomes" id="UP000319825">
    <property type="component" value="Unassembled WGS sequence"/>
</dbReference>
<gene>
    <name evidence="1" type="ORF">JD77_03168</name>
</gene>
<proteinExistence type="predicted"/>
<sequence length="276" mass="31183">MMRARKAFLVSRNGPGNGLAEGNSMTLTLNVNDRLEKHFAGFAGQLSDLRDRYKTEHYIEIDPFVPEDLQAAAHTELEALFAANARRRDLIVAQSGNTPRRYSNIDRDAIHQDGGIIPAIYRAPALYELLESIVGERVLPVPYTPEEYIASRLHEPNDVHGWHWDDYTWAIVWVFKMPPAEHGGSLEYIKDAPWDRENPQPEKLVAQGPVWTRHPGVGAAYLLKADTALHRVKPLSVADERMIVCYSFATEADLQRPVDHSSMAALYPESHARHED</sequence>